<dbReference type="InterPro" id="IPR023214">
    <property type="entry name" value="HAD_sf"/>
</dbReference>
<dbReference type="Gene3D" id="3.40.50.1000">
    <property type="entry name" value="HAD superfamily/HAD-like"/>
    <property type="match status" value="1"/>
</dbReference>
<dbReference type="InterPro" id="IPR036412">
    <property type="entry name" value="HAD-like_sf"/>
</dbReference>
<dbReference type="NCBIfam" id="TIGR01484">
    <property type="entry name" value="HAD-SF-IIB"/>
    <property type="match status" value="1"/>
</dbReference>
<dbReference type="RefSeq" id="WP_132225208.1">
    <property type="nucleotide sequence ID" value="NZ_JAOBSS010000015.1"/>
</dbReference>
<evidence type="ECO:0000313" key="2">
    <source>
        <dbReference type="Proteomes" id="UP000295773"/>
    </source>
</evidence>
<organism evidence="1 2">
    <name type="scientific">Longicatena caecimuris</name>
    <dbReference type="NCBI Taxonomy" id="1796635"/>
    <lineage>
        <taxon>Bacteria</taxon>
        <taxon>Bacillati</taxon>
        <taxon>Bacillota</taxon>
        <taxon>Erysipelotrichia</taxon>
        <taxon>Erysipelotrichales</taxon>
        <taxon>Erysipelotrichaceae</taxon>
        <taxon>Longicatena</taxon>
    </lineage>
</organism>
<dbReference type="InterPro" id="IPR006379">
    <property type="entry name" value="HAD-SF_hydro_IIB"/>
</dbReference>
<dbReference type="PANTHER" id="PTHR10000">
    <property type="entry name" value="PHOSPHOSERINE PHOSPHATASE"/>
    <property type="match status" value="1"/>
</dbReference>
<dbReference type="InterPro" id="IPR000150">
    <property type="entry name" value="Cof"/>
</dbReference>
<evidence type="ECO:0000313" key="1">
    <source>
        <dbReference type="EMBL" id="TCU57703.1"/>
    </source>
</evidence>
<sequence length="289" mass="32138">MKLIACDLDGTLLDGNHGLSDKSKAVLPKLAEQGIQFMVATGRMAQSVIPMFEHVLPDCEYLLLNGALITDAKGKALYEVTMKKEHIRLVDAIFQKYDICYHMFTGIGTITSDEKRCVKAFLEHLQQQGLDEGIAMKMKDESGFCRYAREVKDISAFLSEEIPVYKMEAFGGLLQNLEKARSELQACEALHVTNSIEDNIEVTQKTAQKGIALAAFCKEKGIAKEDVLVIGDSLNDLSMIEEFPNSIAMKNGHSYIQKAAAYISRYTNEEDGVADILEQLLETLSIQEK</sequence>
<dbReference type="GO" id="GO:0005829">
    <property type="term" value="C:cytosol"/>
    <property type="evidence" value="ECO:0007669"/>
    <property type="project" value="TreeGrafter"/>
</dbReference>
<dbReference type="SUPFAM" id="SSF56784">
    <property type="entry name" value="HAD-like"/>
    <property type="match status" value="1"/>
</dbReference>
<gene>
    <name evidence="1" type="ORF">EDD61_11616</name>
</gene>
<proteinExistence type="predicted"/>
<dbReference type="NCBIfam" id="TIGR00099">
    <property type="entry name" value="Cof-subfamily"/>
    <property type="match status" value="1"/>
</dbReference>
<dbReference type="Gene3D" id="3.30.1240.10">
    <property type="match status" value="1"/>
</dbReference>
<protein>
    <recommendedName>
        <fullName evidence="3">Cof subfamily protein (Haloacid dehalogenase superfamily)/HAD superfamily hydrolase (TIGR01484 family)</fullName>
    </recommendedName>
</protein>
<dbReference type="AlphaFoldDB" id="A0A4R3T7S6"/>
<comment type="caution">
    <text evidence="1">The sequence shown here is derived from an EMBL/GenBank/DDBJ whole genome shotgun (WGS) entry which is preliminary data.</text>
</comment>
<dbReference type="GO" id="GO:0016791">
    <property type="term" value="F:phosphatase activity"/>
    <property type="evidence" value="ECO:0007669"/>
    <property type="project" value="UniProtKB-ARBA"/>
</dbReference>
<dbReference type="Proteomes" id="UP000295773">
    <property type="component" value="Unassembled WGS sequence"/>
</dbReference>
<dbReference type="GO" id="GO:0000287">
    <property type="term" value="F:magnesium ion binding"/>
    <property type="evidence" value="ECO:0007669"/>
    <property type="project" value="TreeGrafter"/>
</dbReference>
<keyword evidence="2" id="KW-1185">Reference proteome</keyword>
<dbReference type="PANTHER" id="PTHR10000:SF55">
    <property type="entry name" value="5-AMINO-6-(5-PHOSPHO-D-RIBITYLAMINO)URACIL PHOSPHATASE YCSE"/>
    <property type="match status" value="1"/>
</dbReference>
<reference evidence="1 2" key="1">
    <citation type="submission" date="2019-03" db="EMBL/GenBank/DDBJ databases">
        <title>Genomic Encyclopedia of Type Strains, Phase IV (KMG-IV): sequencing the most valuable type-strain genomes for metagenomic binning, comparative biology and taxonomic classification.</title>
        <authorList>
            <person name="Goeker M."/>
        </authorList>
    </citation>
    <scope>NUCLEOTIDE SEQUENCE [LARGE SCALE GENOMIC DNA]</scope>
    <source>
        <strain evidence="1 2">DSM 29481</strain>
    </source>
</reference>
<name>A0A4R3T7S6_9FIRM</name>
<dbReference type="EMBL" id="SMBP01000016">
    <property type="protein sequence ID" value="TCU57703.1"/>
    <property type="molecule type" value="Genomic_DNA"/>
</dbReference>
<accession>A0A4R3T7S6</accession>
<evidence type="ECO:0008006" key="3">
    <source>
        <dbReference type="Google" id="ProtNLM"/>
    </source>
</evidence>
<dbReference type="Pfam" id="PF08282">
    <property type="entry name" value="Hydrolase_3"/>
    <property type="match status" value="1"/>
</dbReference>